<keyword evidence="3" id="KW-1185">Reference proteome</keyword>
<evidence type="ECO:0000256" key="1">
    <source>
        <dbReference type="SAM" id="Phobius"/>
    </source>
</evidence>
<dbReference type="OrthoDB" id="6884957at2759"/>
<sequence length="91" mass="10319">MKEDKRTKETGDSDALESVLSHVGELGCYQKLMLVLMLPCGVFFAFVYFSQMFIMATPQRHWCRVPELEHLSMEIRSGSSSTINGVKILAF</sequence>
<proteinExistence type="predicted"/>
<dbReference type="EMBL" id="CAJQZP010001557">
    <property type="protein sequence ID" value="CAG5053798.1"/>
    <property type="molecule type" value="Genomic_DNA"/>
</dbReference>
<name>A0A8S3Y8P1_PARAO</name>
<keyword evidence="1" id="KW-0472">Membrane</keyword>
<organism evidence="2 3">
    <name type="scientific">Parnassius apollo</name>
    <name type="common">Apollo butterfly</name>
    <name type="synonym">Papilio apollo</name>
    <dbReference type="NCBI Taxonomy" id="110799"/>
    <lineage>
        <taxon>Eukaryota</taxon>
        <taxon>Metazoa</taxon>
        <taxon>Ecdysozoa</taxon>
        <taxon>Arthropoda</taxon>
        <taxon>Hexapoda</taxon>
        <taxon>Insecta</taxon>
        <taxon>Pterygota</taxon>
        <taxon>Neoptera</taxon>
        <taxon>Endopterygota</taxon>
        <taxon>Lepidoptera</taxon>
        <taxon>Glossata</taxon>
        <taxon>Ditrysia</taxon>
        <taxon>Papilionoidea</taxon>
        <taxon>Papilionidae</taxon>
        <taxon>Parnassiinae</taxon>
        <taxon>Parnassini</taxon>
        <taxon>Parnassius</taxon>
        <taxon>Parnassius</taxon>
    </lineage>
</organism>
<keyword evidence="1" id="KW-0812">Transmembrane</keyword>
<feature type="transmembrane region" description="Helical" evidence="1">
    <location>
        <begin position="32"/>
        <end position="54"/>
    </location>
</feature>
<gene>
    <name evidence="2" type="ORF">PAPOLLO_LOCUS25758</name>
</gene>
<protein>
    <submittedName>
        <fullName evidence="2">(apollo) hypothetical protein</fullName>
    </submittedName>
</protein>
<evidence type="ECO:0000313" key="2">
    <source>
        <dbReference type="EMBL" id="CAG5053798.1"/>
    </source>
</evidence>
<comment type="caution">
    <text evidence="2">The sequence shown here is derived from an EMBL/GenBank/DDBJ whole genome shotgun (WGS) entry which is preliminary data.</text>
</comment>
<evidence type="ECO:0000313" key="3">
    <source>
        <dbReference type="Proteomes" id="UP000691718"/>
    </source>
</evidence>
<reference evidence="2" key="1">
    <citation type="submission" date="2021-04" db="EMBL/GenBank/DDBJ databases">
        <authorList>
            <person name="Tunstrom K."/>
        </authorList>
    </citation>
    <scope>NUCLEOTIDE SEQUENCE</scope>
</reference>
<dbReference type="Proteomes" id="UP000691718">
    <property type="component" value="Unassembled WGS sequence"/>
</dbReference>
<accession>A0A8S3Y8P1</accession>
<dbReference type="AlphaFoldDB" id="A0A8S3Y8P1"/>
<keyword evidence="1" id="KW-1133">Transmembrane helix</keyword>